<name>A0A2G5TLE7_9PELO</name>
<evidence type="ECO:0000313" key="10">
    <source>
        <dbReference type="EMBL" id="PIC28110.1"/>
    </source>
</evidence>
<evidence type="ECO:0000256" key="3">
    <source>
        <dbReference type="ARBA" id="ARBA00022840"/>
    </source>
</evidence>
<dbReference type="Pfam" id="PF17862">
    <property type="entry name" value="AAA_lid_3"/>
    <property type="match status" value="1"/>
</dbReference>
<dbReference type="PROSITE" id="PS00674">
    <property type="entry name" value="AAA"/>
    <property type="match status" value="1"/>
</dbReference>
<reference evidence="11" key="1">
    <citation type="submission" date="2017-10" db="EMBL/GenBank/DDBJ databases">
        <title>Rapid genome shrinkage in a self-fertile nematode reveals novel sperm competition proteins.</title>
        <authorList>
            <person name="Yin D."/>
            <person name="Schwarz E.M."/>
            <person name="Thomas C.G."/>
            <person name="Felde R.L."/>
            <person name="Korf I.F."/>
            <person name="Cutter A.D."/>
            <person name="Schartner C.M."/>
            <person name="Ralston E.J."/>
            <person name="Meyer B.J."/>
            <person name="Haag E.S."/>
        </authorList>
    </citation>
    <scope>NUCLEOTIDE SEQUENCE [LARGE SCALE GENOMIC DNA]</scope>
    <source>
        <strain evidence="11">JU1422</strain>
    </source>
</reference>
<dbReference type="Proteomes" id="UP000230233">
    <property type="component" value="Chromosome V"/>
</dbReference>
<keyword evidence="11" id="KW-1185">Reference proteome</keyword>
<dbReference type="EMBL" id="PDUG01000005">
    <property type="protein sequence ID" value="PIC28110.1"/>
    <property type="molecule type" value="Genomic_DNA"/>
</dbReference>
<dbReference type="Gene3D" id="3.40.50.300">
    <property type="entry name" value="P-loop containing nucleotide triphosphate hydrolases"/>
    <property type="match status" value="1"/>
</dbReference>
<dbReference type="GO" id="GO:0016887">
    <property type="term" value="F:ATP hydrolysis activity"/>
    <property type="evidence" value="ECO:0007669"/>
    <property type="project" value="InterPro"/>
</dbReference>
<dbReference type="SMART" id="SM00382">
    <property type="entry name" value="AAA"/>
    <property type="match status" value="1"/>
</dbReference>
<evidence type="ECO:0000259" key="9">
    <source>
        <dbReference type="SMART" id="SM00382"/>
    </source>
</evidence>
<evidence type="ECO:0000256" key="5">
    <source>
        <dbReference type="ARBA" id="ARBA00036378"/>
    </source>
</evidence>
<dbReference type="Gene3D" id="1.10.8.60">
    <property type="match status" value="1"/>
</dbReference>
<feature type="compositionally biased region" description="Basic and acidic residues" evidence="7">
    <location>
        <begin position="441"/>
        <end position="475"/>
    </location>
</feature>
<comment type="caution">
    <text evidence="10">The sequence shown here is derived from an EMBL/GenBank/DDBJ whole genome shotgun (WGS) entry which is preliminary data.</text>
</comment>
<dbReference type="EC" id="5.6.1.1" evidence="6"/>
<dbReference type="InterPro" id="IPR027417">
    <property type="entry name" value="P-loop_NTPase"/>
</dbReference>
<keyword evidence="4" id="KW-0413">Isomerase</keyword>
<dbReference type="GO" id="GO:0005524">
    <property type="term" value="F:ATP binding"/>
    <property type="evidence" value="ECO:0007669"/>
    <property type="project" value="UniProtKB-KW"/>
</dbReference>
<keyword evidence="1" id="KW-0493">Microtubule</keyword>
<feature type="chain" id="PRO_5013667205" description="microtubule-severing ATPase" evidence="8">
    <location>
        <begin position="20"/>
        <end position="848"/>
    </location>
</feature>
<dbReference type="PANTHER" id="PTHR23074:SF86">
    <property type="entry name" value="SPASTIN"/>
    <property type="match status" value="1"/>
</dbReference>
<feature type="region of interest" description="Disordered" evidence="7">
    <location>
        <begin position="433"/>
        <end position="480"/>
    </location>
</feature>
<evidence type="ECO:0000256" key="7">
    <source>
        <dbReference type="SAM" id="MobiDB-lite"/>
    </source>
</evidence>
<evidence type="ECO:0000256" key="1">
    <source>
        <dbReference type="ARBA" id="ARBA00022701"/>
    </source>
</evidence>
<dbReference type="InterPro" id="IPR050304">
    <property type="entry name" value="MT-severing_AAA_ATPase"/>
</dbReference>
<proteinExistence type="predicted"/>
<protein>
    <recommendedName>
        <fullName evidence="6">microtubule-severing ATPase</fullName>
        <ecNumber evidence="6">5.6.1.1</ecNumber>
    </recommendedName>
</protein>
<feature type="signal peptide" evidence="8">
    <location>
        <begin position="1"/>
        <end position="19"/>
    </location>
</feature>
<evidence type="ECO:0000313" key="11">
    <source>
        <dbReference type="Proteomes" id="UP000230233"/>
    </source>
</evidence>
<keyword evidence="3" id="KW-0067">ATP-binding</keyword>
<dbReference type="PANTHER" id="PTHR23074">
    <property type="entry name" value="AAA DOMAIN-CONTAINING"/>
    <property type="match status" value="1"/>
</dbReference>
<dbReference type="InterPro" id="IPR003960">
    <property type="entry name" value="ATPase_AAA_CS"/>
</dbReference>
<comment type="catalytic activity">
    <reaction evidence="5">
        <text>n ATP + n H2O + a microtubule = n ADP + n phosphate + (n+1) alpha/beta tubulin heterodimers.</text>
        <dbReference type="EC" id="5.6.1.1"/>
    </reaction>
</comment>
<dbReference type="InterPro" id="IPR003959">
    <property type="entry name" value="ATPase_AAA_core"/>
</dbReference>
<keyword evidence="8" id="KW-0732">Signal</keyword>
<dbReference type="InterPro" id="IPR003593">
    <property type="entry name" value="AAA+_ATPase"/>
</dbReference>
<sequence>MKIRTVALLLVLAASVSSASTIRNRRQQNCNCAQSSSCSCNNASQSQICTCQNTPTSSSNCNCDQQNSPIKIQVTTKQCSPACQQSCSQQCELQAYQKIASNAISNCISQCQAKCQAQCGNNYQQAPTSTTRAPVIVRLDITSGSGSNSQCAPQCNQKCNQQCVSQNQQSNQCANECSNQCSNVCSSTTTTSYSQCASQCAAQCSNPGINSGNSQQCQQQCQSNTCNQYQSTTTATPPTIQIVLNSSILNSGSQCEPRCEQTCQSQCQAQQQSQQQCAQACQTSCVTQCQPSTVSCMPASTNNSSAMFAFSKAPAGCSTYERVTQKFQDGSNKLRAAIEMDELTKQNGTINEKLQTAELYKQARQMLKEANEFNIMDIPESKRSEVREKREKTLNLEKSAQDRLIKICNEVDPNMKRASSAADPCRAARITPRTTRATGPGDKKVSKVKQTEKAPHVCSRGDRCGAHHPPPEKKSTPLKPVNHVGTRVKENMKPIGVQQQVFSFILSCCMRRNCRRPHYLFPYIISLKMKYIKFQATLPNQLNTVNRSNLLKGVDKAIGERLLDEILDSTGVRMDDVAGCHSAKAALEEAVILPALNPNLFSGLRQPVKGILLFGPPGNGKTLLAKAVAGESKQMFFNISASSLTSKWVGDSEKTIRGLFQIARNGQPSIIFIDEIDSILCERSEKDAEVSRRMKTEFLVQFDGATSSPDDRILVIGATNRPYELDDAVLRRFPKRIMLNLPDSEARKELITKTLKKHDMMDGLSSSDIRYIASNTSGFSNSDLVALCKEAAMVPVREIHRSKLSVTDGDKIRKIRASDFDTALRTIRPSTSDRILSKLSDFSRNFGC</sequence>
<dbReference type="AlphaFoldDB" id="A0A2G5TLE7"/>
<gene>
    <name evidence="10" type="primary">Cnig_chr_V.g20134</name>
    <name evidence="10" type="ORF">B9Z55_020134</name>
</gene>
<dbReference type="GO" id="GO:0008568">
    <property type="term" value="F:microtubule severing ATPase activity"/>
    <property type="evidence" value="ECO:0007669"/>
    <property type="project" value="UniProtKB-EC"/>
</dbReference>
<dbReference type="OrthoDB" id="10251136at2759"/>
<dbReference type="SUPFAM" id="SSF52540">
    <property type="entry name" value="P-loop containing nucleoside triphosphate hydrolases"/>
    <property type="match status" value="1"/>
</dbReference>
<evidence type="ECO:0000256" key="8">
    <source>
        <dbReference type="SAM" id="SignalP"/>
    </source>
</evidence>
<dbReference type="InterPro" id="IPR041569">
    <property type="entry name" value="AAA_lid_3"/>
</dbReference>
<evidence type="ECO:0000256" key="4">
    <source>
        <dbReference type="ARBA" id="ARBA00023235"/>
    </source>
</evidence>
<dbReference type="GO" id="GO:0008017">
    <property type="term" value="F:microtubule binding"/>
    <property type="evidence" value="ECO:0007669"/>
    <property type="project" value="UniProtKB-ARBA"/>
</dbReference>
<dbReference type="GO" id="GO:0005874">
    <property type="term" value="C:microtubule"/>
    <property type="evidence" value="ECO:0007669"/>
    <property type="project" value="UniProtKB-KW"/>
</dbReference>
<accession>A0A2G5TLE7</accession>
<keyword evidence="2" id="KW-0547">Nucleotide-binding</keyword>
<evidence type="ECO:0000256" key="6">
    <source>
        <dbReference type="ARBA" id="ARBA00038871"/>
    </source>
</evidence>
<evidence type="ECO:0000256" key="2">
    <source>
        <dbReference type="ARBA" id="ARBA00022741"/>
    </source>
</evidence>
<dbReference type="Pfam" id="PF00004">
    <property type="entry name" value="AAA"/>
    <property type="match status" value="1"/>
</dbReference>
<dbReference type="FunFam" id="3.40.50.300:FF:000093">
    <property type="entry name" value="Fidgetin-like 1"/>
    <property type="match status" value="1"/>
</dbReference>
<organism evidence="10 11">
    <name type="scientific">Caenorhabditis nigoni</name>
    <dbReference type="NCBI Taxonomy" id="1611254"/>
    <lineage>
        <taxon>Eukaryota</taxon>
        <taxon>Metazoa</taxon>
        <taxon>Ecdysozoa</taxon>
        <taxon>Nematoda</taxon>
        <taxon>Chromadorea</taxon>
        <taxon>Rhabditida</taxon>
        <taxon>Rhabditina</taxon>
        <taxon>Rhabditomorpha</taxon>
        <taxon>Rhabditoidea</taxon>
        <taxon>Rhabditidae</taxon>
        <taxon>Peloderinae</taxon>
        <taxon>Caenorhabditis</taxon>
    </lineage>
</organism>
<dbReference type="FunFam" id="1.10.8.60:FF:000022">
    <property type="entry name" value="Fidgetin like 1"/>
    <property type="match status" value="1"/>
</dbReference>
<dbReference type="STRING" id="1611254.A0A2G5TLE7"/>
<feature type="domain" description="AAA+ ATPase" evidence="9">
    <location>
        <begin position="607"/>
        <end position="743"/>
    </location>
</feature>